<dbReference type="EMBL" id="BARS01025086">
    <property type="protein sequence ID" value="GAG00624.1"/>
    <property type="molecule type" value="Genomic_DNA"/>
</dbReference>
<comment type="caution">
    <text evidence="1">The sequence shown here is derived from an EMBL/GenBank/DDBJ whole genome shotgun (WGS) entry which is preliminary data.</text>
</comment>
<protein>
    <submittedName>
        <fullName evidence="1">Uncharacterized protein</fullName>
    </submittedName>
</protein>
<dbReference type="AlphaFoldDB" id="X0U4F6"/>
<proteinExistence type="predicted"/>
<organism evidence="1">
    <name type="scientific">marine sediment metagenome</name>
    <dbReference type="NCBI Taxonomy" id="412755"/>
    <lineage>
        <taxon>unclassified sequences</taxon>
        <taxon>metagenomes</taxon>
        <taxon>ecological metagenomes</taxon>
    </lineage>
</organism>
<feature type="non-terminal residue" evidence="1">
    <location>
        <position position="1"/>
    </location>
</feature>
<sequence length="267" mass="31570">NRFIVSIIKNSKYKDTITLKDEYEFTHLRYIDRGFAFLMRYKNPENKFLRSIFLDKVYPSGSGRFNSSIEKELKLFYSKIRIRLNDAEDIFNGDNIFPFKAPMYEFEKPALPYFDYAHFKNHKKKIHISSYTGTNNNCPTELYSHGRPFDEIDTINDILNLIDNCNHCKKPLYFSEQIDYSRNNISLCTECSKIKDIFIKCMSCLCSFYIKEITEINQHKFCKRCADNIKVCNSCGEIILDEDYKHDVYSHSFYCSKCSNDLVNCFS</sequence>
<feature type="non-terminal residue" evidence="1">
    <location>
        <position position="267"/>
    </location>
</feature>
<accession>X0U4F6</accession>
<evidence type="ECO:0000313" key="1">
    <source>
        <dbReference type="EMBL" id="GAG00624.1"/>
    </source>
</evidence>
<reference evidence="1" key="1">
    <citation type="journal article" date="2014" name="Front. Microbiol.">
        <title>High frequency of phylogenetically diverse reductive dehalogenase-homologous genes in deep subseafloor sedimentary metagenomes.</title>
        <authorList>
            <person name="Kawai M."/>
            <person name="Futagami T."/>
            <person name="Toyoda A."/>
            <person name="Takaki Y."/>
            <person name="Nishi S."/>
            <person name="Hori S."/>
            <person name="Arai W."/>
            <person name="Tsubouchi T."/>
            <person name="Morono Y."/>
            <person name="Uchiyama I."/>
            <person name="Ito T."/>
            <person name="Fujiyama A."/>
            <person name="Inagaki F."/>
            <person name="Takami H."/>
        </authorList>
    </citation>
    <scope>NUCLEOTIDE SEQUENCE</scope>
    <source>
        <strain evidence="1">Expedition CK06-06</strain>
    </source>
</reference>
<name>X0U4F6_9ZZZZ</name>
<gene>
    <name evidence="1" type="ORF">S01H1_39705</name>
</gene>